<dbReference type="OrthoDB" id="6753017at2759"/>
<evidence type="ECO:0000313" key="3">
    <source>
        <dbReference type="Proteomes" id="UP000478052"/>
    </source>
</evidence>
<organism evidence="2 3">
    <name type="scientific">Aphis craccivora</name>
    <name type="common">Cowpea aphid</name>
    <dbReference type="NCBI Taxonomy" id="307492"/>
    <lineage>
        <taxon>Eukaryota</taxon>
        <taxon>Metazoa</taxon>
        <taxon>Ecdysozoa</taxon>
        <taxon>Arthropoda</taxon>
        <taxon>Hexapoda</taxon>
        <taxon>Insecta</taxon>
        <taxon>Pterygota</taxon>
        <taxon>Neoptera</taxon>
        <taxon>Paraneoptera</taxon>
        <taxon>Hemiptera</taxon>
        <taxon>Sternorrhyncha</taxon>
        <taxon>Aphidomorpha</taxon>
        <taxon>Aphidoidea</taxon>
        <taxon>Aphididae</taxon>
        <taxon>Aphidini</taxon>
        <taxon>Aphis</taxon>
        <taxon>Aphis</taxon>
    </lineage>
</organism>
<dbReference type="AlphaFoldDB" id="A0A6G0XCH6"/>
<protein>
    <submittedName>
        <fullName evidence="2">Uncharacterized protein</fullName>
    </submittedName>
</protein>
<keyword evidence="1" id="KW-0472">Membrane</keyword>
<proteinExistence type="predicted"/>
<keyword evidence="1" id="KW-1133">Transmembrane helix</keyword>
<dbReference type="EMBL" id="VUJU01007955">
    <property type="protein sequence ID" value="KAF0737843.1"/>
    <property type="molecule type" value="Genomic_DNA"/>
</dbReference>
<feature type="transmembrane region" description="Helical" evidence="1">
    <location>
        <begin position="172"/>
        <end position="189"/>
    </location>
</feature>
<keyword evidence="3" id="KW-1185">Reference proteome</keyword>
<feature type="transmembrane region" description="Helical" evidence="1">
    <location>
        <begin position="109"/>
        <end position="131"/>
    </location>
</feature>
<accession>A0A6G0XCH6</accession>
<sequence>MIINVWLWRMPQFVFDNADFNINTLHTMGGIQCVVPKNSIQWNERIQKLKTVVTAETMANIASIPIISFEKTAQECKKLNQKTCFVTFDQPLYIKARNIVESSKLNPQIVVRLGGFHLLMSFMGSIGYIMANSDYTTSTLEDMENQEKIQDLIRKVENQIKIIASRGKTATLWIQYFYLVLILRQFIYAERMGNWYLHLECVEKMIPLLDIYNTPNLLIYSYRICIN</sequence>
<name>A0A6G0XCH6_APHCR</name>
<reference evidence="2 3" key="1">
    <citation type="submission" date="2019-08" db="EMBL/GenBank/DDBJ databases">
        <title>Whole genome of Aphis craccivora.</title>
        <authorList>
            <person name="Voronova N.V."/>
            <person name="Shulinski R.S."/>
            <person name="Bandarenka Y.V."/>
            <person name="Zhorov D.G."/>
            <person name="Warner D."/>
        </authorList>
    </citation>
    <scope>NUCLEOTIDE SEQUENCE [LARGE SCALE GENOMIC DNA]</scope>
    <source>
        <strain evidence="2">180601</strain>
        <tissue evidence="2">Whole Body</tissue>
    </source>
</reference>
<dbReference type="Proteomes" id="UP000478052">
    <property type="component" value="Unassembled WGS sequence"/>
</dbReference>
<dbReference type="PANTHER" id="PTHR47018">
    <property type="entry name" value="CXC DOMAIN-CONTAINING PROTEIN-RELATED"/>
    <property type="match status" value="1"/>
</dbReference>
<gene>
    <name evidence="2" type="ORF">FWK35_00028877</name>
</gene>
<evidence type="ECO:0000256" key="1">
    <source>
        <dbReference type="SAM" id="Phobius"/>
    </source>
</evidence>
<evidence type="ECO:0000313" key="2">
    <source>
        <dbReference type="EMBL" id="KAF0737843.1"/>
    </source>
</evidence>
<dbReference type="PANTHER" id="PTHR47018:SF3">
    <property type="entry name" value="MYCBP-ASSOCIATED PROTEIN"/>
    <property type="match status" value="1"/>
</dbReference>
<comment type="caution">
    <text evidence="2">The sequence shown here is derived from an EMBL/GenBank/DDBJ whole genome shotgun (WGS) entry which is preliminary data.</text>
</comment>
<keyword evidence="1" id="KW-0812">Transmembrane</keyword>